<protein>
    <submittedName>
        <fullName evidence="2">Putative inactive metalloprotease YmfF</fullName>
    </submittedName>
</protein>
<keyword evidence="3" id="KW-1185">Reference proteome</keyword>
<dbReference type="GO" id="GO:0006508">
    <property type="term" value="P:proteolysis"/>
    <property type="evidence" value="ECO:0007669"/>
    <property type="project" value="UniProtKB-KW"/>
</dbReference>
<evidence type="ECO:0000259" key="1">
    <source>
        <dbReference type="Pfam" id="PF05193"/>
    </source>
</evidence>
<dbReference type="AlphaFoldDB" id="A0A511Z3D8"/>
<dbReference type="InterPro" id="IPR007863">
    <property type="entry name" value="Peptidase_M16_C"/>
</dbReference>
<dbReference type="GO" id="GO:0008237">
    <property type="term" value="F:metallopeptidase activity"/>
    <property type="evidence" value="ECO:0007669"/>
    <property type="project" value="UniProtKB-KW"/>
</dbReference>
<gene>
    <name evidence="2" type="primary">ymfF</name>
    <name evidence="2" type="ORF">SLU01_02770</name>
</gene>
<keyword evidence="2" id="KW-0378">Hydrolase</keyword>
<dbReference type="PANTHER" id="PTHR11851">
    <property type="entry name" value="METALLOPROTEASE"/>
    <property type="match status" value="1"/>
</dbReference>
<evidence type="ECO:0000313" key="3">
    <source>
        <dbReference type="Proteomes" id="UP000321901"/>
    </source>
</evidence>
<dbReference type="RefSeq" id="WP_147054557.1">
    <property type="nucleotide sequence ID" value="NZ_BJYL01000004.1"/>
</dbReference>
<keyword evidence="2" id="KW-0482">Metalloprotease</keyword>
<dbReference type="Gene3D" id="3.30.830.10">
    <property type="entry name" value="Metalloenzyme, LuxS/M16 peptidase-like"/>
    <property type="match status" value="2"/>
</dbReference>
<dbReference type="GO" id="GO:0046872">
    <property type="term" value="F:metal ion binding"/>
    <property type="evidence" value="ECO:0007669"/>
    <property type="project" value="InterPro"/>
</dbReference>
<sequence length="421" mass="47958">MFKKVVLQKGVNLYIRKTEQFKTITMSFKWIAELDDKQAAHRAVLSNVLQDSNADFPKQSELRKALDELYGTVFYMDAGKRSNTHIVSLNMECVNDEYLSTGGVFDEALKMIQSVLFKPNFKNGSFDEAIVNREKHTVIERIRSIYDDKARYAHKRMFDLMRPNNPASVSSNGTEEEVQSITSATLLDTYENMLNNDAIDIYIVGDIDEKELTAKIKSMFDFPAREFSRKPLEVESVKVKEVRKVFEKQDMKQGKLQVGYSTPVSFFHPDYPKMQVTNGILGGFAHSKLFMNVREKESMAYTVNSAYAAYYGVVYVMAGIDAELEEKAVKLIGEQLDALKNGNVDDMELDQTVALLSNSIRSAFDSARGQIEVYDQYKYLDEDFTADKLIAEWKAVSIEDIKKMASQINLEIIYLLSGREA</sequence>
<comment type="caution">
    <text evidence="2">The sequence shown here is derived from an EMBL/GenBank/DDBJ whole genome shotgun (WGS) entry which is preliminary data.</text>
</comment>
<dbReference type="NCBIfam" id="NF047422">
    <property type="entry name" value="YfmF_fam"/>
    <property type="match status" value="1"/>
</dbReference>
<proteinExistence type="predicted"/>
<feature type="domain" description="Peptidase M16 C-terminal" evidence="1">
    <location>
        <begin position="180"/>
        <end position="354"/>
    </location>
</feature>
<evidence type="ECO:0000313" key="2">
    <source>
        <dbReference type="EMBL" id="GEN81965.1"/>
    </source>
</evidence>
<name>A0A511Z3D8_9BACL</name>
<dbReference type="EMBL" id="BJYL01000004">
    <property type="protein sequence ID" value="GEN81965.1"/>
    <property type="molecule type" value="Genomic_DNA"/>
</dbReference>
<dbReference type="InterPro" id="IPR050361">
    <property type="entry name" value="MPP/UQCRC_Complex"/>
</dbReference>
<dbReference type="OrthoDB" id="9762085at2"/>
<reference evidence="2 3" key="1">
    <citation type="submission" date="2019-07" db="EMBL/GenBank/DDBJ databases">
        <title>Whole genome shotgun sequence of Sporosarcina luteola NBRC 105378.</title>
        <authorList>
            <person name="Hosoyama A."/>
            <person name="Uohara A."/>
            <person name="Ohji S."/>
            <person name="Ichikawa N."/>
        </authorList>
    </citation>
    <scope>NUCLEOTIDE SEQUENCE [LARGE SCALE GENOMIC DNA]</scope>
    <source>
        <strain evidence="2 3">NBRC 105378</strain>
    </source>
</reference>
<dbReference type="PANTHER" id="PTHR11851:SF186">
    <property type="entry name" value="INACTIVE METALLOPROTEASE YMFF-RELATED"/>
    <property type="match status" value="1"/>
</dbReference>
<keyword evidence="2" id="KW-0645">Protease</keyword>
<accession>A0A511Z3D8</accession>
<dbReference type="Proteomes" id="UP000321901">
    <property type="component" value="Unassembled WGS sequence"/>
</dbReference>
<dbReference type="Pfam" id="PF05193">
    <property type="entry name" value="Peptidase_M16_C"/>
    <property type="match status" value="1"/>
</dbReference>
<dbReference type="InterPro" id="IPR011249">
    <property type="entry name" value="Metalloenz_LuxS/M16"/>
</dbReference>
<dbReference type="SUPFAM" id="SSF63411">
    <property type="entry name" value="LuxS/MPP-like metallohydrolase"/>
    <property type="match status" value="2"/>
</dbReference>
<organism evidence="2 3">
    <name type="scientific">Sporosarcina luteola</name>
    <dbReference type="NCBI Taxonomy" id="582850"/>
    <lineage>
        <taxon>Bacteria</taxon>
        <taxon>Bacillati</taxon>
        <taxon>Bacillota</taxon>
        <taxon>Bacilli</taxon>
        <taxon>Bacillales</taxon>
        <taxon>Caryophanaceae</taxon>
        <taxon>Sporosarcina</taxon>
    </lineage>
</organism>